<evidence type="ECO:0000313" key="3">
    <source>
        <dbReference type="Proteomes" id="UP000001324"/>
    </source>
</evidence>
<keyword evidence="1" id="KW-1133">Transmembrane helix</keyword>
<evidence type="ECO:0000313" key="2">
    <source>
        <dbReference type="EMBL" id="ABO37364.1"/>
    </source>
</evidence>
<proteinExistence type="predicted"/>
<evidence type="ECO:0000256" key="1">
    <source>
        <dbReference type="SAM" id="Phobius"/>
    </source>
</evidence>
<keyword evidence="3" id="KW-1185">Reference proteome</keyword>
<feature type="transmembrane region" description="Helical" evidence="1">
    <location>
        <begin position="16"/>
        <end position="37"/>
    </location>
</feature>
<organism evidence="3">
    <name type="scientific">Heliothis virescens ascovirus 3e</name>
    <name type="common">HvAV-3e</name>
    <dbReference type="NCBI Taxonomy" id="260797"/>
    <lineage>
        <taxon>Viruses</taxon>
        <taxon>Varidnaviria</taxon>
        <taxon>Bamfordvirae</taxon>
        <taxon>Nucleocytoviricota</taxon>
        <taxon>Megaviricetes</taxon>
        <taxon>Pimascovirales</taxon>
        <taxon>Pimascovirales incertae sedis</taxon>
        <taxon>Ascoviridae</taxon>
        <taxon>Ascovirus</taxon>
        <taxon>Ascovirus hvav3a</taxon>
    </lineage>
</organism>
<dbReference type="EMBL" id="EF133465">
    <property type="protein sequence ID" value="ABO37364.1"/>
    <property type="molecule type" value="Genomic_DNA"/>
</dbReference>
<dbReference type="RefSeq" id="YP_001111031.1">
    <property type="nucleotide sequence ID" value="NC_009233.1"/>
</dbReference>
<protein>
    <submittedName>
        <fullName evidence="2">Uncharacterized protein</fullName>
    </submittedName>
</protein>
<dbReference type="GeneID" id="5076147"/>
<reference evidence="2 3" key="1">
    <citation type="journal article" date="2007" name="J. Gen. Virol.">
        <title>Sequence and organization of the Heliothis virescens ascovirus genome.</title>
        <authorList>
            <person name="Asgari S."/>
            <person name="Davis J."/>
            <person name="Wood D."/>
            <person name="Wilson P."/>
            <person name="McGrath A."/>
        </authorList>
    </citation>
    <scope>NUCLEOTIDE SEQUENCE [LARGE SCALE GENOMIC DNA]</scope>
    <source>
        <strain evidence="3">HvAv-3e</strain>
    </source>
</reference>
<keyword evidence="1" id="KW-0472">Membrane</keyword>
<organismHost>
    <name type="scientific">Noctuidae</name>
    <name type="common">owlet moths</name>
    <dbReference type="NCBI Taxonomy" id="7100"/>
</organismHost>
<keyword evidence="1" id="KW-0812">Transmembrane</keyword>
<accession>A4KXN4</accession>
<dbReference type="Proteomes" id="UP000001324">
    <property type="component" value="Segment"/>
</dbReference>
<name>A4KXN4_HVAVE</name>
<dbReference type="KEGG" id="vg:5076147"/>
<sequence>MASTSSDVNPSRLYDFIGSFVLFLQSIGKLYSVLLYLQFTFGFQLSLFVQFKC</sequence>